<dbReference type="Proteomes" id="UP000295565">
    <property type="component" value="Unassembled WGS sequence"/>
</dbReference>
<dbReference type="RefSeq" id="WP_165872818.1">
    <property type="nucleotide sequence ID" value="NZ_OU594967.1"/>
</dbReference>
<proteinExistence type="predicted"/>
<comment type="caution">
    <text evidence="1">The sequence shown here is derived from an EMBL/GenBank/DDBJ whole genome shotgun (WGS) entry which is preliminary data.</text>
</comment>
<dbReference type="EMBL" id="SMGD01000019">
    <property type="protein sequence ID" value="TCK46399.1"/>
    <property type="molecule type" value="Genomic_DNA"/>
</dbReference>
<dbReference type="AlphaFoldDB" id="A0A4R1J7G5"/>
<organism evidence="1 2">
    <name type="scientific">Celerinatantimonas diazotrophica</name>
    <dbReference type="NCBI Taxonomy" id="412034"/>
    <lineage>
        <taxon>Bacteria</taxon>
        <taxon>Pseudomonadati</taxon>
        <taxon>Pseudomonadota</taxon>
        <taxon>Gammaproteobacteria</taxon>
        <taxon>Celerinatantimonadaceae</taxon>
        <taxon>Celerinatantimonas</taxon>
    </lineage>
</organism>
<evidence type="ECO:0000313" key="2">
    <source>
        <dbReference type="Proteomes" id="UP000295565"/>
    </source>
</evidence>
<accession>A0A4R1J7G5</accession>
<gene>
    <name evidence="1" type="ORF">EV690_3678</name>
</gene>
<protein>
    <submittedName>
        <fullName evidence="1">Uncharacterized protein</fullName>
    </submittedName>
</protein>
<reference evidence="1 2" key="1">
    <citation type="submission" date="2019-03" db="EMBL/GenBank/DDBJ databases">
        <title>Genomic Encyclopedia of Type Strains, Phase IV (KMG-IV): sequencing the most valuable type-strain genomes for metagenomic binning, comparative biology and taxonomic classification.</title>
        <authorList>
            <person name="Goeker M."/>
        </authorList>
    </citation>
    <scope>NUCLEOTIDE SEQUENCE [LARGE SCALE GENOMIC DNA]</scope>
    <source>
        <strain evidence="1 2">DSM 18577</strain>
    </source>
</reference>
<name>A0A4R1J7G5_9GAMM</name>
<sequence length="46" mass="5309">MRTFERQIEQLKAKTRADAPFSSTVQTQLRKLGADAYLIDRRLDVA</sequence>
<evidence type="ECO:0000313" key="1">
    <source>
        <dbReference type="EMBL" id="TCK46399.1"/>
    </source>
</evidence>
<keyword evidence="2" id="KW-1185">Reference proteome</keyword>